<organism evidence="1 2">
    <name type="scientific">Naematelia encephala</name>
    <dbReference type="NCBI Taxonomy" id="71784"/>
    <lineage>
        <taxon>Eukaryota</taxon>
        <taxon>Fungi</taxon>
        <taxon>Dikarya</taxon>
        <taxon>Basidiomycota</taxon>
        <taxon>Agaricomycotina</taxon>
        <taxon>Tremellomycetes</taxon>
        <taxon>Tremellales</taxon>
        <taxon>Naemateliaceae</taxon>
        <taxon>Naematelia</taxon>
    </lineage>
</organism>
<evidence type="ECO:0000313" key="2">
    <source>
        <dbReference type="Proteomes" id="UP000193986"/>
    </source>
</evidence>
<dbReference type="InParanoid" id="A0A1Y2AZR0"/>
<name>A0A1Y2AZR0_9TREE</name>
<dbReference type="AlphaFoldDB" id="A0A1Y2AZR0"/>
<dbReference type="EMBL" id="MCFC01000036">
    <property type="protein sequence ID" value="ORY27790.1"/>
    <property type="molecule type" value="Genomic_DNA"/>
</dbReference>
<evidence type="ECO:0000313" key="1">
    <source>
        <dbReference type="EMBL" id="ORY27790.1"/>
    </source>
</evidence>
<keyword evidence="2" id="KW-1185">Reference proteome</keyword>
<dbReference type="Proteomes" id="UP000193986">
    <property type="component" value="Unassembled WGS sequence"/>
</dbReference>
<reference evidence="1 2" key="1">
    <citation type="submission" date="2016-07" db="EMBL/GenBank/DDBJ databases">
        <title>Pervasive Adenine N6-methylation of Active Genes in Fungi.</title>
        <authorList>
            <consortium name="DOE Joint Genome Institute"/>
            <person name="Mondo S.J."/>
            <person name="Dannebaum R.O."/>
            <person name="Kuo R.C."/>
            <person name="Labutti K."/>
            <person name="Haridas S."/>
            <person name="Kuo A."/>
            <person name="Salamov A."/>
            <person name="Ahrendt S.R."/>
            <person name="Lipzen A."/>
            <person name="Sullivan W."/>
            <person name="Andreopoulos W.B."/>
            <person name="Clum A."/>
            <person name="Lindquist E."/>
            <person name="Daum C."/>
            <person name="Ramamoorthy G.K."/>
            <person name="Gryganskyi A."/>
            <person name="Culley D."/>
            <person name="Magnuson J.K."/>
            <person name="James T.Y."/>
            <person name="O'Malley M.A."/>
            <person name="Stajich J.E."/>
            <person name="Spatafora J.W."/>
            <person name="Visel A."/>
            <person name="Grigoriev I.V."/>
        </authorList>
    </citation>
    <scope>NUCLEOTIDE SEQUENCE [LARGE SCALE GENOMIC DNA]</scope>
    <source>
        <strain evidence="1 2">68-887.2</strain>
    </source>
</reference>
<accession>A0A1Y2AZR0</accession>
<gene>
    <name evidence="1" type="ORF">BCR39DRAFT_537221</name>
</gene>
<proteinExistence type="predicted"/>
<comment type="caution">
    <text evidence="1">The sequence shown here is derived from an EMBL/GenBank/DDBJ whole genome shotgun (WGS) entry which is preliminary data.</text>
</comment>
<protein>
    <submittedName>
        <fullName evidence="1">Uncharacterized protein</fullName>
    </submittedName>
</protein>
<sequence>MGMGAVSSVVGAACFVFSSLLPNFNVFASYGGGTSPSTRSVAAFPGSLNVGFQCSLDMVELR</sequence>